<dbReference type="RefSeq" id="YP_006503912.1">
    <property type="nucleotide sequence ID" value="NC_018122.1"/>
</dbReference>
<feature type="transmembrane region" description="Helical" evidence="13">
    <location>
        <begin position="12"/>
        <end position="31"/>
    </location>
</feature>
<dbReference type="GO" id="GO:0031966">
    <property type="term" value="C:mitochondrial membrane"/>
    <property type="evidence" value="ECO:0007669"/>
    <property type="project" value="UniProtKB-SubCell"/>
</dbReference>
<keyword evidence="8 13" id="KW-1133">Transmembrane helix</keyword>
<evidence type="ECO:0000256" key="12">
    <source>
        <dbReference type="RuleBase" id="RU003661"/>
    </source>
</evidence>
<accession>I6UA40</accession>
<evidence type="ECO:0000256" key="11">
    <source>
        <dbReference type="ARBA" id="ARBA00023136"/>
    </source>
</evidence>
<keyword evidence="9 12" id="KW-0406">Ion transport</keyword>
<evidence type="ECO:0000256" key="3">
    <source>
        <dbReference type="ARBA" id="ARBA00011291"/>
    </source>
</evidence>
<geneLocation type="mitochondrion" evidence="14"/>
<evidence type="ECO:0000256" key="2">
    <source>
        <dbReference type="ARBA" id="ARBA00008892"/>
    </source>
</evidence>
<protein>
    <recommendedName>
        <fullName evidence="12">ATP synthase complex subunit 8</fullName>
    </recommendedName>
</protein>
<dbReference type="CTD" id="4509"/>
<dbReference type="GO" id="GO:0045259">
    <property type="term" value="C:proton-transporting ATP synthase complex"/>
    <property type="evidence" value="ECO:0007669"/>
    <property type="project" value="UniProtKB-KW"/>
</dbReference>
<comment type="subunit">
    <text evidence="3">F-type ATPases have 2 components, CF(1) - the catalytic core - and CF(0) - the membrane proton channel.</text>
</comment>
<dbReference type="Pfam" id="PF00895">
    <property type="entry name" value="ATP-synt_8"/>
    <property type="match status" value="1"/>
</dbReference>
<organism evidence="14">
    <name type="scientific">Microhodotermes viator</name>
    <dbReference type="NCBI Taxonomy" id="70922"/>
    <lineage>
        <taxon>Eukaryota</taxon>
        <taxon>Metazoa</taxon>
        <taxon>Ecdysozoa</taxon>
        <taxon>Arthropoda</taxon>
        <taxon>Hexapoda</taxon>
        <taxon>Insecta</taxon>
        <taxon>Pterygota</taxon>
        <taxon>Neoptera</taxon>
        <taxon>Polyneoptera</taxon>
        <taxon>Dictyoptera</taxon>
        <taxon>Blattodea</taxon>
        <taxon>Blattoidea</taxon>
        <taxon>Termitoidae</taxon>
        <taxon>Hodotermitidae</taxon>
        <taxon>Microhodotermes</taxon>
    </lineage>
</organism>
<reference evidence="14" key="1">
    <citation type="journal article" date="2012" name="Mol. Phylogenet. Evol.">
        <title>A mitochondrial genome phylogeny of termites (Blattodea: Termitoidae): Robust support for interfamilial relationships and molecular synapomorphies define major clades.</title>
        <authorList>
            <person name="Cameron S.L."/>
            <person name="Lo N."/>
            <person name="Bourguignon T."/>
            <person name="Svenson G.J."/>
            <person name="Evans T.A."/>
        </authorList>
    </citation>
    <scope>NUCLEOTIDE SEQUENCE</scope>
</reference>
<dbReference type="GO" id="GO:0015986">
    <property type="term" value="P:proton motive force-driven ATP synthesis"/>
    <property type="evidence" value="ECO:0007669"/>
    <property type="project" value="InterPro"/>
</dbReference>
<dbReference type="GO" id="GO:0015078">
    <property type="term" value="F:proton transmembrane transporter activity"/>
    <property type="evidence" value="ECO:0007669"/>
    <property type="project" value="InterPro"/>
</dbReference>
<dbReference type="GeneID" id="13230473"/>
<dbReference type="AlphaFoldDB" id="I6UA40"/>
<evidence type="ECO:0000256" key="7">
    <source>
        <dbReference type="ARBA" id="ARBA00022781"/>
    </source>
</evidence>
<comment type="subcellular location">
    <subcellularLocation>
        <location evidence="1 12">Mitochondrion membrane</location>
        <topology evidence="1 12">Single-pass membrane protein</topology>
    </subcellularLocation>
</comment>
<dbReference type="EMBL" id="JX144931">
    <property type="protein sequence ID" value="AFM92412.1"/>
    <property type="molecule type" value="Genomic_DNA"/>
</dbReference>
<sequence>MPQMMPIKWTTLLITFSLIFMLFNVMNYFSYTPKNKSMTKKETTQLKMMNWKW</sequence>
<comment type="similarity">
    <text evidence="2 12">Belongs to the ATPase protein 8 family.</text>
</comment>
<keyword evidence="5 12" id="KW-0138">CF(0)</keyword>
<evidence type="ECO:0000256" key="6">
    <source>
        <dbReference type="ARBA" id="ARBA00022692"/>
    </source>
</evidence>
<evidence type="ECO:0000256" key="1">
    <source>
        <dbReference type="ARBA" id="ARBA00004304"/>
    </source>
</evidence>
<keyword evidence="4 12" id="KW-0813">Transport</keyword>
<keyword evidence="7 12" id="KW-0375">Hydrogen ion transport</keyword>
<evidence type="ECO:0000256" key="4">
    <source>
        <dbReference type="ARBA" id="ARBA00022448"/>
    </source>
</evidence>
<evidence type="ECO:0000313" key="14">
    <source>
        <dbReference type="EMBL" id="AFM92412.1"/>
    </source>
</evidence>
<dbReference type="InterPro" id="IPR001421">
    <property type="entry name" value="ATP8_metazoa"/>
</dbReference>
<proteinExistence type="inferred from homology"/>
<evidence type="ECO:0000256" key="10">
    <source>
        <dbReference type="ARBA" id="ARBA00023128"/>
    </source>
</evidence>
<evidence type="ECO:0000256" key="8">
    <source>
        <dbReference type="ARBA" id="ARBA00022989"/>
    </source>
</evidence>
<name>I6UA40_9NEOP</name>
<gene>
    <name evidence="14" type="primary">ATP8</name>
</gene>
<evidence type="ECO:0000256" key="5">
    <source>
        <dbReference type="ARBA" id="ARBA00022547"/>
    </source>
</evidence>
<evidence type="ECO:0000256" key="9">
    <source>
        <dbReference type="ARBA" id="ARBA00023065"/>
    </source>
</evidence>
<evidence type="ECO:0000256" key="13">
    <source>
        <dbReference type="SAM" id="Phobius"/>
    </source>
</evidence>
<keyword evidence="10 12" id="KW-0496">Mitochondrion</keyword>
<keyword evidence="11 13" id="KW-0472">Membrane</keyword>
<keyword evidence="6 12" id="KW-0812">Transmembrane</keyword>